<evidence type="ECO:0000313" key="10">
    <source>
        <dbReference type="EMBL" id="CAC5407261.1"/>
    </source>
</evidence>
<organism evidence="10 11">
    <name type="scientific">Mytilus coruscus</name>
    <name type="common">Sea mussel</name>
    <dbReference type="NCBI Taxonomy" id="42192"/>
    <lineage>
        <taxon>Eukaryota</taxon>
        <taxon>Metazoa</taxon>
        <taxon>Spiralia</taxon>
        <taxon>Lophotrochozoa</taxon>
        <taxon>Mollusca</taxon>
        <taxon>Bivalvia</taxon>
        <taxon>Autobranchia</taxon>
        <taxon>Pteriomorphia</taxon>
        <taxon>Mytilida</taxon>
        <taxon>Mytiloidea</taxon>
        <taxon>Mytilidae</taxon>
        <taxon>Mytilinae</taxon>
        <taxon>Mytilus</taxon>
    </lineage>
</organism>
<evidence type="ECO:0000256" key="7">
    <source>
        <dbReference type="ARBA" id="ARBA00025769"/>
    </source>
</evidence>
<name>A0A6J8DI69_MYTCO</name>
<keyword evidence="2" id="KW-0540">Nuclease</keyword>
<sequence>MSEDTPLRRKNGQFGGKVLKASHQNITKSAVIVNEMSSPSETLLPSHENESNLAWRDGRRVVELGLLADQLKACKNCYAPLFLHNCLKEQRYGLGSILYIPCDSCPYTNLINTGKRHRSDTSKKGMLIWDVNTKCSMAYLDAGMGPHQTVKFLAGINIPPIAVKNLKIREREIGKTIEKCAEMSCQKALQEEIDLSRDEDDHSNGPSITVSFDGARQKRGSGRSYSSLTGHATMIGEKTGKCVSHGTKSADCRKCMYVDEKGDGNYDCRKNHSGSAKSMESNLAVEMVQELQCKGCKVSCIIMDDDTTTLARLKQSINSDIVKRSDRNHQRKNIVSDLYHLHEKHKGKLSTSTISYLTKDLDYAIAQNKSRAEQLSQNIKSIIPHSFGDHSTCDLSWCNYHKDPDNYKHKSLPYGKDLNGQEMFADLSKLFNTYAKNSDKLANSGSSQGNESLNQIISSKAPKAKHFGSSESLPFRVCVGVIQKNEGRSYIPQEYEAHKLSPGKFTLMHTAKLDKKRKHDKVNASTREAKRKRLVKKGKFNLNLKAKEIREGVTYASSISAPAKLSENDDDISHIPDPEPEVTEDPVSLKDEIFVYFDLETTGFGTDCDIIQIAAAYDNQNFNRYMVPVQRISPSASKVTGFSKSGLILYKNGEIMQTDEESEIFKQFISWLPKKSILIGHNSKIFDSRILTKALQNNNIMKDFEMKCGGFIDTLSLTKEILPDRKTNKQPYNQESLVKDIVGINYDAHNAIGDVQSLQQLIKTLKVSPRILEKHSFSVQYTVSMIIKLQQTKSRLDTFSNMPSTVCSKSMLNKIARSGLRLNHLILAGNRGGVDGVRKLLTEQFDGKPRVTKDQKILDSISKHIMSLKTSKILFETYIFVIVIHV</sequence>
<dbReference type="InterPro" id="IPR036397">
    <property type="entry name" value="RNaseH_sf"/>
</dbReference>
<dbReference type="InterPro" id="IPR013520">
    <property type="entry name" value="Ribonucl_H"/>
</dbReference>
<comment type="cofactor">
    <cofactor evidence="1">
        <name>Mg(2+)</name>
        <dbReference type="ChEBI" id="CHEBI:18420"/>
    </cofactor>
</comment>
<gene>
    <name evidence="10" type="ORF">MCOR_40755</name>
</gene>
<dbReference type="GO" id="GO:0008296">
    <property type="term" value="F:3'-5'-DNA exonuclease activity"/>
    <property type="evidence" value="ECO:0007669"/>
    <property type="project" value="TreeGrafter"/>
</dbReference>
<keyword evidence="6" id="KW-0460">Magnesium</keyword>
<evidence type="ECO:0000256" key="6">
    <source>
        <dbReference type="ARBA" id="ARBA00022842"/>
    </source>
</evidence>
<evidence type="ECO:0000313" key="11">
    <source>
        <dbReference type="Proteomes" id="UP000507470"/>
    </source>
</evidence>
<dbReference type="GO" id="GO:0006308">
    <property type="term" value="P:DNA catabolic process"/>
    <property type="evidence" value="ECO:0007669"/>
    <property type="project" value="TreeGrafter"/>
</dbReference>
<dbReference type="PANTHER" id="PTHR13058">
    <property type="entry name" value="THREE PRIME REPAIR EXONUCLEASE 1, 2"/>
    <property type="match status" value="1"/>
</dbReference>
<protein>
    <recommendedName>
        <fullName evidence="9">Exonuclease domain-containing protein</fullName>
    </recommendedName>
</protein>
<dbReference type="OrthoDB" id="6126764at2759"/>
<dbReference type="InterPro" id="IPR040393">
    <property type="entry name" value="TREX1/2"/>
</dbReference>
<dbReference type="Pfam" id="PF25244">
    <property type="entry name" value="PML_C"/>
    <property type="match status" value="1"/>
</dbReference>
<evidence type="ECO:0000256" key="8">
    <source>
        <dbReference type="SAM" id="MobiDB-lite"/>
    </source>
</evidence>
<dbReference type="InterPro" id="IPR049012">
    <property type="entry name" value="Mutator_transp_dom"/>
</dbReference>
<dbReference type="Gene3D" id="3.30.420.10">
    <property type="entry name" value="Ribonuclease H-like superfamily/Ribonuclease H"/>
    <property type="match status" value="1"/>
</dbReference>
<comment type="similarity">
    <text evidence="7">Belongs to the exonuclease superfamily. TREX family.</text>
</comment>
<keyword evidence="5" id="KW-0269">Exonuclease</keyword>
<evidence type="ECO:0000256" key="4">
    <source>
        <dbReference type="ARBA" id="ARBA00022801"/>
    </source>
</evidence>
<dbReference type="InterPro" id="IPR054362">
    <property type="entry name" value="Exu_RNase_H-like"/>
</dbReference>
<keyword evidence="4" id="KW-0378">Hydrolase</keyword>
<proteinExistence type="inferred from homology"/>
<dbReference type="InterPro" id="IPR012337">
    <property type="entry name" value="RNaseH-like_sf"/>
</dbReference>
<evidence type="ECO:0000256" key="3">
    <source>
        <dbReference type="ARBA" id="ARBA00022723"/>
    </source>
</evidence>
<feature type="region of interest" description="Disordered" evidence="8">
    <location>
        <begin position="196"/>
        <end position="227"/>
    </location>
</feature>
<feature type="domain" description="Exonuclease" evidence="9">
    <location>
        <begin position="593"/>
        <end position="771"/>
    </location>
</feature>
<keyword evidence="3" id="KW-0479">Metal-binding</keyword>
<keyword evidence="11" id="KW-1185">Reference proteome</keyword>
<dbReference type="SUPFAM" id="SSF53098">
    <property type="entry name" value="Ribonuclease H-like"/>
    <property type="match status" value="1"/>
</dbReference>
<dbReference type="CDD" id="cd06127">
    <property type="entry name" value="DEDDh"/>
    <property type="match status" value="1"/>
</dbReference>
<dbReference type="Pfam" id="PF20700">
    <property type="entry name" value="Mutator"/>
    <property type="match status" value="1"/>
</dbReference>
<evidence type="ECO:0000256" key="1">
    <source>
        <dbReference type="ARBA" id="ARBA00001946"/>
    </source>
</evidence>
<dbReference type="InterPro" id="IPR057617">
    <property type="entry name" value="PML_C"/>
</dbReference>
<dbReference type="SMART" id="SM00479">
    <property type="entry name" value="EXOIII"/>
    <property type="match status" value="1"/>
</dbReference>
<dbReference type="GO" id="GO:0046872">
    <property type="term" value="F:metal ion binding"/>
    <property type="evidence" value="ECO:0007669"/>
    <property type="project" value="UniProtKB-KW"/>
</dbReference>
<evidence type="ECO:0000256" key="2">
    <source>
        <dbReference type="ARBA" id="ARBA00022722"/>
    </source>
</evidence>
<evidence type="ECO:0000259" key="9">
    <source>
        <dbReference type="SMART" id="SM00479"/>
    </source>
</evidence>
<dbReference type="GO" id="GO:0003676">
    <property type="term" value="F:nucleic acid binding"/>
    <property type="evidence" value="ECO:0007669"/>
    <property type="project" value="InterPro"/>
</dbReference>
<dbReference type="PANTHER" id="PTHR13058:SF22">
    <property type="entry name" value="EXODEOXYRIBONUCLEASE III"/>
    <property type="match status" value="1"/>
</dbReference>
<dbReference type="Pfam" id="PF22123">
    <property type="entry name" value="Exu_RNase_H_like"/>
    <property type="match status" value="1"/>
</dbReference>
<dbReference type="GO" id="GO:0005737">
    <property type="term" value="C:cytoplasm"/>
    <property type="evidence" value="ECO:0007669"/>
    <property type="project" value="TreeGrafter"/>
</dbReference>
<dbReference type="AlphaFoldDB" id="A0A6J8DI69"/>
<evidence type="ECO:0000256" key="5">
    <source>
        <dbReference type="ARBA" id="ARBA00022839"/>
    </source>
</evidence>
<accession>A0A6J8DI69</accession>
<dbReference type="Proteomes" id="UP000507470">
    <property type="component" value="Unassembled WGS sequence"/>
</dbReference>
<reference evidence="10 11" key="1">
    <citation type="submission" date="2020-06" db="EMBL/GenBank/DDBJ databases">
        <authorList>
            <person name="Li R."/>
            <person name="Bekaert M."/>
        </authorList>
    </citation>
    <scope>NUCLEOTIDE SEQUENCE [LARGE SCALE GENOMIC DNA]</scope>
    <source>
        <strain evidence="11">wild</strain>
    </source>
</reference>
<dbReference type="EMBL" id="CACVKT020007387">
    <property type="protein sequence ID" value="CAC5407261.1"/>
    <property type="molecule type" value="Genomic_DNA"/>
</dbReference>